<dbReference type="KEGG" id="pbor:BSF38_02417"/>
<accession>A0A1U7CPQ8</accession>
<protein>
    <submittedName>
        <fullName evidence="3">Uncharacterized protein</fullName>
    </submittedName>
</protein>
<feature type="transmembrane region" description="Helical" evidence="2">
    <location>
        <begin position="45"/>
        <end position="65"/>
    </location>
</feature>
<organism evidence="3 4">
    <name type="scientific">Paludisphaera borealis</name>
    <dbReference type="NCBI Taxonomy" id="1387353"/>
    <lineage>
        <taxon>Bacteria</taxon>
        <taxon>Pseudomonadati</taxon>
        <taxon>Planctomycetota</taxon>
        <taxon>Planctomycetia</taxon>
        <taxon>Isosphaerales</taxon>
        <taxon>Isosphaeraceae</taxon>
        <taxon>Paludisphaera</taxon>
    </lineage>
</organism>
<keyword evidence="2" id="KW-0812">Transmembrane</keyword>
<dbReference type="RefSeq" id="WP_145952088.1">
    <property type="nucleotide sequence ID" value="NZ_CP019082.1"/>
</dbReference>
<feature type="region of interest" description="Disordered" evidence="1">
    <location>
        <begin position="103"/>
        <end position="134"/>
    </location>
</feature>
<name>A0A1U7CPQ8_9BACT</name>
<dbReference type="EMBL" id="CP019082">
    <property type="protein sequence ID" value="APW60924.1"/>
    <property type="molecule type" value="Genomic_DNA"/>
</dbReference>
<evidence type="ECO:0000256" key="1">
    <source>
        <dbReference type="SAM" id="MobiDB-lite"/>
    </source>
</evidence>
<proteinExistence type="predicted"/>
<feature type="region of interest" description="Disordered" evidence="1">
    <location>
        <begin position="17"/>
        <end position="37"/>
    </location>
</feature>
<evidence type="ECO:0000313" key="3">
    <source>
        <dbReference type="EMBL" id="APW60924.1"/>
    </source>
</evidence>
<gene>
    <name evidence="3" type="ORF">BSF38_02417</name>
</gene>
<dbReference type="OrthoDB" id="9975708at2"/>
<sequence length="134" mass="14707">MVLIQVPDVRVHRARIEPGRSRNQPHGFGRPVGTRRPRRRLKREIRVAAFAGLAFAPIILAASVWCLHPSRPLAAAEVATTSRPIDEPDSTPAAVLISIEPTVSANESETETPVVFPGYLLPDDHREEPVHEGS</sequence>
<dbReference type="AlphaFoldDB" id="A0A1U7CPQ8"/>
<keyword evidence="4" id="KW-1185">Reference proteome</keyword>
<keyword evidence="2" id="KW-1133">Transmembrane helix</keyword>
<dbReference type="Proteomes" id="UP000186309">
    <property type="component" value="Chromosome"/>
</dbReference>
<reference evidence="4" key="1">
    <citation type="submission" date="2016-12" db="EMBL/GenBank/DDBJ databases">
        <title>Comparative genomics of four Isosphaeraceae planctomycetes: a common pool of plasmids and glycoside hydrolase genes.</title>
        <authorList>
            <person name="Ivanova A."/>
        </authorList>
    </citation>
    <scope>NUCLEOTIDE SEQUENCE [LARGE SCALE GENOMIC DNA]</scope>
    <source>
        <strain evidence="4">PX4</strain>
    </source>
</reference>
<evidence type="ECO:0000313" key="4">
    <source>
        <dbReference type="Proteomes" id="UP000186309"/>
    </source>
</evidence>
<feature type="compositionally biased region" description="Basic and acidic residues" evidence="1">
    <location>
        <begin position="122"/>
        <end position="134"/>
    </location>
</feature>
<dbReference type="STRING" id="1387353.BSF38_02417"/>
<evidence type="ECO:0000256" key="2">
    <source>
        <dbReference type="SAM" id="Phobius"/>
    </source>
</evidence>
<keyword evidence="2" id="KW-0472">Membrane</keyword>